<feature type="transmembrane region" description="Helical" evidence="1">
    <location>
        <begin position="34"/>
        <end position="51"/>
    </location>
</feature>
<organism evidence="2 3">
    <name type="scientific">Vibrio zhugei</name>
    <dbReference type="NCBI Taxonomy" id="2479546"/>
    <lineage>
        <taxon>Bacteria</taxon>
        <taxon>Pseudomonadati</taxon>
        <taxon>Pseudomonadota</taxon>
        <taxon>Gammaproteobacteria</taxon>
        <taxon>Vibrionales</taxon>
        <taxon>Vibrionaceae</taxon>
        <taxon>Vibrio</taxon>
    </lineage>
</organism>
<accession>A0ABV7CDY8</accession>
<keyword evidence="3" id="KW-1185">Reference proteome</keyword>
<feature type="transmembrane region" description="Helical" evidence="1">
    <location>
        <begin position="63"/>
        <end position="81"/>
    </location>
</feature>
<keyword evidence="1" id="KW-1133">Transmembrane helix</keyword>
<proteinExistence type="predicted"/>
<feature type="non-terminal residue" evidence="2">
    <location>
        <position position="1"/>
    </location>
</feature>
<name>A0ABV7CDY8_9VIBR</name>
<dbReference type="Proteomes" id="UP001595384">
    <property type="component" value="Unassembled WGS sequence"/>
</dbReference>
<dbReference type="EMBL" id="JBHRSE010000096">
    <property type="protein sequence ID" value="MFC3024930.1"/>
    <property type="molecule type" value="Genomic_DNA"/>
</dbReference>
<keyword evidence="1" id="KW-0812">Transmembrane</keyword>
<evidence type="ECO:0000313" key="3">
    <source>
        <dbReference type="Proteomes" id="UP001595384"/>
    </source>
</evidence>
<evidence type="ECO:0000313" key="2">
    <source>
        <dbReference type="EMBL" id="MFC3024930.1"/>
    </source>
</evidence>
<reference evidence="3" key="1">
    <citation type="journal article" date="2019" name="Int. J. Syst. Evol. Microbiol.">
        <title>The Global Catalogue of Microorganisms (GCM) 10K type strain sequencing project: providing services to taxonomists for standard genome sequencing and annotation.</title>
        <authorList>
            <consortium name="The Broad Institute Genomics Platform"/>
            <consortium name="The Broad Institute Genome Sequencing Center for Infectious Disease"/>
            <person name="Wu L."/>
            <person name="Ma J."/>
        </authorList>
    </citation>
    <scope>NUCLEOTIDE SEQUENCE [LARGE SCALE GENOMIC DNA]</scope>
    <source>
        <strain evidence="3">KCTC 62784</strain>
    </source>
</reference>
<sequence length="82" mass="9172">FQQLASSSTYFHECRTYYLKSGVTSNDIGHSSRLGAFYLGVPAVCYVLFLFPELVDNGEEKTIKIMCLLGISIAFGTMLFIF</sequence>
<gene>
    <name evidence="2" type="ORF">ACFODT_14020</name>
</gene>
<keyword evidence="1" id="KW-0472">Membrane</keyword>
<evidence type="ECO:0000256" key="1">
    <source>
        <dbReference type="SAM" id="Phobius"/>
    </source>
</evidence>
<comment type="caution">
    <text evidence="2">The sequence shown here is derived from an EMBL/GenBank/DDBJ whole genome shotgun (WGS) entry which is preliminary data.</text>
</comment>
<protein>
    <submittedName>
        <fullName evidence="2">Uncharacterized protein</fullName>
    </submittedName>
</protein>
<dbReference type="RefSeq" id="WP_390258849.1">
    <property type="nucleotide sequence ID" value="NZ_JBHRSE010000096.1"/>
</dbReference>